<dbReference type="RefSeq" id="WP_130020185.1">
    <property type="nucleotide sequence ID" value="NZ_SEWF01000007.1"/>
</dbReference>
<dbReference type="Gene3D" id="3.40.50.1820">
    <property type="entry name" value="alpha/beta hydrolase"/>
    <property type="match status" value="1"/>
</dbReference>
<evidence type="ECO:0000256" key="2">
    <source>
        <dbReference type="ARBA" id="ARBA00022729"/>
    </source>
</evidence>
<dbReference type="OrthoDB" id="9809261at2"/>
<accession>A0A4Q5M378</accession>
<keyword evidence="1" id="KW-0719">Serine esterase</keyword>
<dbReference type="SUPFAM" id="SSF53474">
    <property type="entry name" value="alpha/beta-Hydrolases"/>
    <property type="match status" value="1"/>
</dbReference>
<evidence type="ECO:0000256" key="3">
    <source>
        <dbReference type="ARBA" id="ARBA00022801"/>
    </source>
</evidence>
<organism evidence="6 7">
    <name type="scientific">Emticicia agri</name>
    <dbReference type="NCBI Taxonomy" id="2492393"/>
    <lineage>
        <taxon>Bacteria</taxon>
        <taxon>Pseudomonadati</taxon>
        <taxon>Bacteroidota</taxon>
        <taxon>Cytophagia</taxon>
        <taxon>Cytophagales</taxon>
        <taxon>Leadbetterellaceae</taxon>
        <taxon>Emticicia</taxon>
    </lineage>
</organism>
<keyword evidence="2 4" id="KW-0732">Signal</keyword>
<evidence type="ECO:0000313" key="7">
    <source>
        <dbReference type="Proteomes" id="UP000293162"/>
    </source>
</evidence>
<evidence type="ECO:0000256" key="1">
    <source>
        <dbReference type="ARBA" id="ARBA00022487"/>
    </source>
</evidence>
<dbReference type="InterPro" id="IPR029058">
    <property type="entry name" value="AB_hydrolase_fold"/>
</dbReference>
<feature type="domain" description="4-O-methyl-glucuronoyl methylesterase-like" evidence="5">
    <location>
        <begin position="219"/>
        <end position="365"/>
    </location>
</feature>
<proteinExistence type="predicted"/>
<dbReference type="Proteomes" id="UP000293162">
    <property type="component" value="Unassembled WGS sequence"/>
</dbReference>
<dbReference type="EMBL" id="SEWF01000007">
    <property type="protein sequence ID" value="RYU96509.1"/>
    <property type="molecule type" value="Genomic_DNA"/>
</dbReference>
<gene>
    <name evidence="6" type="ORF">EWM59_06765</name>
</gene>
<dbReference type="GO" id="GO:0052689">
    <property type="term" value="F:carboxylic ester hydrolase activity"/>
    <property type="evidence" value="ECO:0007669"/>
    <property type="project" value="UniProtKB-KW"/>
</dbReference>
<comment type="caution">
    <text evidence="6">The sequence shown here is derived from an EMBL/GenBank/DDBJ whole genome shotgun (WGS) entry which is preliminary data.</text>
</comment>
<protein>
    <submittedName>
        <fullName evidence="6">Acetylxylan esterase</fullName>
    </submittedName>
</protein>
<reference evidence="6 7" key="1">
    <citation type="submission" date="2019-02" db="EMBL/GenBank/DDBJ databases">
        <title>Bacterial novel species Emticicia sp. 17J42-9 isolated from soil.</title>
        <authorList>
            <person name="Jung H.-Y."/>
        </authorList>
    </citation>
    <scope>NUCLEOTIDE SEQUENCE [LARGE SCALE GENOMIC DNA]</scope>
    <source>
        <strain evidence="6 7">17J42-9</strain>
    </source>
</reference>
<keyword evidence="3" id="KW-0378">Hydrolase</keyword>
<dbReference type="InterPro" id="IPR054579">
    <property type="entry name" value="GCE-like_dom"/>
</dbReference>
<name>A0A4Q5M378_9BACT</name>
<evidence type="ECO:0000259" key="5">
    <source>
        <dbReference type="Pfam" id="PF22244"/>
    </source>
</evidence>
<feature type="chain" id="PRO_5020386923" evidence="4">
    <location>
        <begin position="18"/>
        <end position="417"/>
    </location>
</feature>
<dbReference type="AlphaFoldDB" id="A0A4Q5M378"/>
<sequence length="417" mass="46978">MKKLIFILSLISQCMVAQNVNYDEAKIPPYTLPDILTGVDGKKITTPKQWEANRSALLQLFAENVYGVTPTISTRQHYKVLETKNDALGGKAIRKQVLITFDDYPQLSGINMLLYIPKNVAKPPVFVGLNFEGNHSLGNDPAVLLTQNWMVDFQKNPERVKDNRALEASRGKAVVESWPAEMMIDQGFAMATAYYGDIEPDHAEGWKSGLRGAIGRTDSQKWSAMGAWAWQLSRMLDYLQTDTDVNSKKAIVLGHSRLGKAAFWAAAQDQRFAAFISNESGEGGAALKRRWYGETHEIINDKFPHWFSGKYKTYSNNISSLPFDQHQLFGLIAPRPVYVTSAEGDQWADPNGQFLSLKNAEPVFALYSKKGLGADKHPPVNQPVGDHIRYHYRSGKHDMNAYDWEQYLKFAREVVNK</sequence>
<dbReference type="Pfam" id="PF22244">
    <property type="entry name" value="GCE_fung"/>
    <property type="match status" value="1"/>
</dbReference>
<feature type="signal peptide" evidence="4">
    <location>
        <begin position="1"/>
        <end position="17"/>
    </location>
</feature>
<keyword evidence="7" id="KW-1185">Reference proteome</keyword>
<evidence type="ECO:0000256" key="4">
    <source>
        <dbReference type="SAM" id="SignalP"/>
    </source>
</evidence>
<evidence type="ECO:0000313" key="6">
    <source>
        <dbReference type="EMBL" id="RYU96509.1"/>
    </source>
</evidence>